<dbReference type="Proteomes" id="UP000784294">
    <property type="component" value="Unassembled WGS sequence"/>
</dbReference>
<evidence type="ECO:0000313" key="2">
    <source>
        <dbReference type="Proteomes" id="UP000784294"/>
    </source>
</evidence>
<evidence type="ECO:0000313" key="1">
    <source>
        <dbReference type="EMBL" id="VEL16954.1"/>
    </source>
</evidence>
<gene>
    <name evidence="1" type="ORF">PXEA_LOCUS10394</name>
</gene>
<name>A0A3S5B9P4_9PLAT</name>
<dbReference type="EMBL" id="CAAALY010030486">
    <property type="protein sequence ID" value="VEL16954.1"/>
    <property type="molecule type" value="Genomic_DNA"/>
</dbReference>
<accession>A0A3S5B9P4</accession>
<organism evidence="1 2">
    <name type="scientific">Protopolystoma xenopodis</name>
    <dbReference type="NCBI Taxonomy" id="117903"/>
    <lineage>
        <taxon>Eukaryota</taxon>
        <taxon>Metazoa</taxon>
        <taxon>Spiralia</taxon>
        <taxon>Lophotrochozoa</taxon>
        <taxon>Platyhelminthes</taxon>
        <taxon>Monogenea</taxon>
        <taxon>Polyopisthocotylea</taxon>
        <taxon>Polystomatidea</taxon>
        <taxon>Polystomatidae</taxon>
        <taxon>Protopolystoma</taxon>
    </lineage>
</organism>
<comment type="caution">
    <text evidence="1">The sequence shown here is derived from an EMBL/GenBank/DDBJ whole genome shotgun (WGS) entry which is preliminary data.</text>
</comment>
<protein>
    <submittedName>
        <fullName evidence="1">Uncharacterized protein</fullName>
    </submittedName>
</protein>
<proteinExistence type="predicted"/>
<sequence length="142" mass="15703">MLTSLASLVFFISELYKVWEHQDLVKSIIRIPGTLYALFASFFSFSFNSFSSLYSSPSSSSLPLLISNNSSVSTSTAATPATTITNSTPTTATISASNDGSSVDQTGHIFSRLLYLPPTRLLVRLFRWNQHKRWINKVETAV</sequence>
<dbReference type="AlphaFoldDB" id="A0A3S5B9P4"/>
<keyword evidence="2" id="KW-1185">Reference proteome</keyword>
<reference evidence="1" key="1">
    <citation type="submission" date="2018-11" db="EMBL/GenBank/DDBJ databases">
        <authorList>
            <consortium name="Pathogen Informatics"/>
        </authorList>
    </citation>
    <scope>NUCLEOTIDE SEQUENCE</scope>
</reference>